<dbReference type="InterPro" id="IPR003593">
    <property type="entry name" value="AAA+_ATPase"/>
</dbReference>
<dbReference type="Pfam" id="PF22942">
    <property type="entry name" value="DUF7025"/>
    <property type="match status" value="1"/>
</dbReference>
<dbReference type="SMART" id="SM00382">
    <property type="entry name" value="AAA"/>
    <property type="match status" value="1"/>
</dbReference>
<organism evidence="2 3">
    <name type="scientific">Naganishia liquefaciens</name>
    <dbReference type="NCBI Taxonomy" id="104408"/>
    <lineage>
        <taxon>Eukaryota</taxon>
        <taxon>Fungi</taxon>
        <taxon>Dikarya</taxon>
        <taxon>Basidiomycota</taxon>
        <taxon>Agaricomycotina</taxon>
        <taxon>Tremellomycetes</taxon>
        <taxon>Filobasidiales</taxon>
        <taxon>Filobasidiaceae</taxon>
        <taxon>Naganishia</taxon>
    </lineage>
</organism>
<dbReference type="InterPro" id="IPR027417">
    <property type="entry name" value="P-loop_NTPase"/>
</dbReference>
<dbReference type="AlphaFoldDB" id="A0A8H3TYI1"/>
<dbReference type="EMBL" id="BLZA01000053">
    <property type="protein sequence ID" value="GHJ89971.1"/>
    <property type="molecule type" value="Genomic_DNA"/>
</dbReference>
<accession>A0A8H3TYI1</accession>
<name>A0A8H3TYI1_9TREE</name>
<evidence type="ECO:0000259" key="1">
    <source>
        <dbReference type="SMART" id="SM00382"/>
    </source>
</evidence>
<dbReference type="InterPro" id="IPR003959">
    <property type="entry name" value="ATPase_AAA_core"/>
</dbReference>
<dbReference type="Proteomes" id="UP000620104">
    <property type="component" value="Unassembled WGS sequence"/>
</dbReference>
<dbReference type="GO" id="GO:0005524">
    <property type="term" value="F:ATP binding"/>
    <property type="evidence" value="ECO:0007669"/>
    <property type="project" value="InterPro"/>
</dbReference>
<evidence type="ECO:0000313" key="3">
    <source>
        <dbReference type="Proteomes" id="UP000620104"/>
    </source>
</evidence>
<proteinExistence type="predicted"/>
<dbReference type="PANTHER" id="PTHR46411">
    <property type="entry name" value="FAMILY ATPASE, PUTATIVE-RELATED"/>
    <property type="match status" value="1"/>
</dbReference>
<dbReference type="Pfam" id="PF00004">
    <property type="entry name" value="AAA"/>
    <property type="match status" value="1"/>
</dbReference>
<dbReference type="CDD" id="cd19481">
    <property type="entry name" value="RecA-like_protease"/>
    <property type="match status" value="1"/>
</dbReference>
<evidence type="ECO:0000313" key="2">
    <source>
        <dbReference type="EMBL" id="GHJ89971.1"/>
    </source>
</evidence>
<dbReference type="SUPFAM" id="SSF52540">
    <property type="entry name" value="P-loop containing nucleoside triphosphate hydrolases"/>
    <property type="match status" value="1"/>
</dbReference>
<keyword evidence="3" id="KW-1185">Reference proteome</keyword>
<comment type="caution">
    <text evidence="2">The sequence shown here is derived from an EMBL/GenBank/DDBJ whole genome shotgun (WGS) entry which is preliminary data.</text>
</comment>
<gene>
    <name evidence="2" type="ORF">NliqN6_6373</name>
</gene>
<dbReference type="OrthoDB" id="10042665at2759"/>
<dbReference type="GO" id="GO:0016887">
    <property type="term" value="F:ATP hydrolysis activity"/>
    <property type="evidence" value="ECO:0007669"/>
    <property type="project" value="InterPro"/>
</dbReference>
<reference evidence="2" key="1">
    <citation type="submission" date="2020-07" db="EMBL/GenBank/DDBJ databases">
        <title>Draft Genome Sequence of a Deep-Sea Yeast, Naganishia (Cryptococcus) liquefaciens strain N6.</title>
        <authorList>
            <person name="Han Y.W."/>
            <person name="Kajitani R."/>
            <person name="Morimoto H."/>
            <person name="Parhat M."/>
            <person name="Tsubouchi H."/>
            <person name="Bakenova O."/>
            <person name="Ogata M."/>
            <person name="Argunhan B."/>
            <person name="Aoki R."/>
            <person name="Kajiwara S."/>
            <person name="Itoh T."/>
            <person name="Iwasaki H."/>
        </authorList>
    </citation>
    <scope>NUCLEOTIDE SEQUENCE</scope>
    <source>
        <strain evidence="2">N6</strain>
    </source>
</reference>
<dbReference type="Gene3D" id="3.40.50.300">
    <property type="entry name" value="P-loop containing nucleotide triphosphate hydrolases"/>
    <property type="match status" value="1"/>
</dbReference>
<protein>
    <recommendedName>
        <fullName evidence="1">AAA+ ATPase domain-containing protein</fullName>
    </recommendedName>
</protein>
<sequence>MSPSILSNGNAHIAENGISASKRYSVHDQVWDRQYGIWTKAPAPPKALTDGQEVFVAYRRKSANTNNADPFTHIELQDQRLVMFLRNVLPTETSLFNKPASIDAQLLYVSRKRIQEASSQPDVSADLHKAVETLLDFVGEEFADVEEKLQALPAGTIAWSLLWLLFEVGQQVEIVYDLTGEKMAMQVEGWAYAMSQKGRTFNLHGHVFQWTGVRIQKIKVTRKVLEFSKLNPISTLPVRPLTDDMRAKLIERSKIYLEHCAQVYCGYKGSFVMKAHSGGVRVNGEGRAMIDVRQFRRSVPVMDVWDDDVNTNDAEIIDLGDDVDWNVETTAHLLPPTLHGFSFVHKKWGEFSVDKLRSVTWADAPFRHLVLSDSYREVVRSLIEVHSSDKKDLLLTDVVQGKSSGCIIALYGNPGCGKTLTAEAVSEHLRRPLYSVSAGELGTSVTALEQNLKNVLDLATYWNAVLLIDEADVFLEKRDSRELERNGLVSIFLRVLEYFSGILILTTNRLESFDNAFLSRFSLILRYPDLDAPSRRVLWDRFLVMADSDSFAFDLDALATIELNGRAIKQTVRTAQALALTRGVPLSSDHIDTVLSMNVG</sequence>
<dbReference type="InterPro" id="IPR054289">
    <property type="entry name" value="DUF7025"/>
</dbReference>
<dbReference type="PANTHER" id="PTHR46411:SF3">
    <property type="entry name" value="AAA+ ATPASE DOMAIN-CONTAINING PROTEIN"/>
    <property type="match status" value="1"/>
</dbReference>
<feature type="domain" description="AAA+ ATPase" evidence="1">
    <location>
        <begin position="404"/>
        <end position="531"/>
    </location>
</feature>